<feature type="region of interest" description="Disordered" evidence="1">
    <location>
        <begin position="76"/>
        <end position="110"/>
    </location>
</feature>
<feature type="compositionally biased region" description="Polar residues" evidence="1">
    <location>
        <begin position="76"/>
        <end position="99"/>
    </location>
</feature>
<evidence type="ECO:0000313" key="2">
    <source>
        <dbReference type="EMBL" id="CAE2289952.1"/>
    </source>
</evidence>
<protein>
    <submittedName>
        <fullName evidence="2">Uncharacterized protein</fullName>
    </submittedName>
</protein>
<sequence length="166" mass="19058">MMNARNQKRSRQHFLSSCDSDVNSPPNQVYCYWSQTDETDCDSVHKNDRIMPLSTATEYHNEMEIEDISMIQSTYGDDTTRTISSQEDMLSNESGSISDESTEAYPGKDPFLNDSNFKEVDGLIVLASMADDFSHMQRRNERSPSESSGRIRMWISQMREGMLKDQ</sequence>
<gene>
    <name evidence="2" type="ORF">OAUR00152_LOCUS42572</name>
</gene>
<reference evidence="2" key="1">
    <citation type="submission" date="2021-01" db="EMBL/GenBank/DDBJ databases">
        <authorList>
            <person name="Corre E."/>
            <person name="Pelletier E."/>
            <person name="Niang G."/>
            <person name="Scheremetjew M."/>
            <person name="Finn R."/>
            <person name="Kale V."/>
            <person name="Holt S."/>
            <person name="Cochrane G."/>
            <person name="Meng A."/>
            <person name="Brown T."/>
            <person name="Cohen L."/>
        </authorList>
    </citation>
    <scope>NUCLEOTIDE SEQUENCE</scope>
    <source>
        <strain evidence="2">Isolate 1302-5</strain>
    </source>
</reference>
<accession>A0A7S4NHW6</accession>
<dbReference type="AlphaFoldDB" id="A0A7S4NHW6"/>
<dbReference type="EMBL" id="HBKQ01062438">
    <property type="protein sequence ID" value="CAE2289952.1"/>
    <property type="molecule type" value="Transcribed_RNA"/>
</dbReference>
<evidence type="ECO:0000256" key="1">
    <source>
        <dbReference type="SAM" id="MobiDB-lite"/>
    </source>
</evidence>
<organism evidence="2">
    <name type="scientific">Odontella aurita</name>
    <dbReference type="NCBI Taxonomy" id="265563"/>
    <lineage>
        <taxon>Eukaryota</taxon>
        <taxon>Sar</taxon>
        <taxon>Stramenopiles</taxon>
        <taxon>Ochrophyta</taxon>
        <taxon>Bacillariophyta</taxon>
        <taxon>Mediophyceae</taxon>
        <taxon>Biddulphiophycidae</taxon>
        <taxon>Eupodiscales</taxon>
        <taxon>Odontellaceae</taxon>
        <taxon>Odontella</taxon>
    </lineage>
</organism>
<name>A0A7S4NHW6_9STRA</name>
<proteinExistence type="predicted"/>